<organism evidence="6 7">
    <name type="scientific">Ferrimonas marina</name>
    <dbReference type="NCBI Taxonomy" id="299255"/>
    <lineage>
        <taxon>Bacteria</taxon>
        <taxon>Pseudomonadati</taxon>
        <taxon>Pseudomonadota</taxon>
        <taxon>Gammaproteobacteria</taxon>
        <taxon>Alteromonadales</taxon>
        <taxon>Ferrimonadaceae</taxon>
        <taxon>Ferrimonas</taxon>
    </lineage>
</organism>
<dbReference type="CDD" id="cd01949">
    <property type="entry name" value="GGDEF"/>
    <property type="match status" value="1"/>
</dbReference>
<dbReference type="SUPFAM" id="SSF55073">
    <property type="entry name" value="Nucleotide cyclase"/>
    <property type="match status" value="1"/>
</dbReference>
<evidence type="ECO:0000259" key="5">
    <source>
        <dbReference type="PROSITE" id="PS50887"/>
    </source>
</evidence>
<dbReference type="EC" id="2.7.7.65" evidence="2"/>
<evidence type="ECO:0000256" key="3">
    <source>
        <dbReference type="ARBA" id="ARBA00034247"/>
    </source>
</evidence>
<dbReference type="InterPro" id="IPR048516">
    <property type="entry name" value="DGCcoil"/>
</dbReference>
<dbReference type="InterPro" id="IPR029787">
    <property type="entry name" value="Nucleotide_cyclase"/>
</dbReference>
<feature type="coiled-coil region" evidence="4">
    <location>
        <begin position="293"/>
        <end position="359"/>
    </location>
</feature>
<protein>
    <recommendedName>
        <fullName evidence="2">diguanylate cyclase</fullName>
        <ecNumber evidence="2">2.7.7.65</ecNumber>
    </recommendedName>
</protein>
<dbReference type="GO" id="GO:0005886">
    <property type="term" value="C:plasma membrane"/>
    <property type="evidence" value="ECO:0007669"/>
    <property type="project" value="TreeGrafter"/>
</dbReference>
<dbReference type="Pfam" id="PF00990">
    <property type="entry name" value="GGDEF"/>
    <property type="match status" value="1"/>
</dbReference>
<dbReference type="OrthoDB" id="9812260at2"/>
<dbReference type="Gene3D" id="3.30.70.270">
    <property type="match status" value="1"/>
</dbReference>
<feature type="coiled-coil region" evidence="4">
    <location>
        <begin position="11"/>
        <end position="77"/>
    </location>
</feature>
<dbReference type="RefSeq" id="WP_067663137.1">
    <property type="nucleotide sequence ID" value="NZ_FQXG01000002.1"/>
</dbReference>
<dbReference type="EMBL" id="FQXG01000002">
    <property type="protein sequence ID" value="SHH35646.1"/>
    <property type="molecule type" value="Genomic_DNA"/>
</dbReference>
<dbReference type="GO" id="GO:0052621">
    <property type="term" value="F:diguanylate cyclase activity"/>
    <property type="evidence" value="ECO:0007669"/>
    <property type="project" value="UniProtKB-EC"/>
</dbReference>
<feature type="domain" description="GGDEF" evidence="5">
    <location>
        <begin position="390"/>
        <end position="521"/>
    </location>
</feature>
<gene>
    <name evidence="6" type="ORF">SAMN02745129_1935</name>
</gene>
<evidence type="ECO:0000256" key="4">
    <source>
        <dbReference type="SAM" id="Coils"/>
    </source>
</evidence>
<dbReference type="SMART" id="SM00267">
    <property type="entry name" value="GGDEF"/>
    <property type="match status" value="1"/>
</dbReference>
<dbReference type="GO" id="GO:0043709">
    <property type="term" value="P:cell adhesion involved in single-species biofilm formation"/>
    <property type="evidence" value="ECO:0007669"/>
    <property type="project" value="TreeGrafter"/>
</dbReference>
<dbReference type="PANTHER" id="PTHR45138">
    <property type="entry name" value="REGULATORY COMPONENTS OF SENSORY TRANSDUCTION SYSTEM"/>
    <property type="match status" value="1"/>
</dbReference>
<dbReference type="PANTHER" id="PTHR45138:SF9">
    <property type="entry name" value="DIGUANYLATE CYCLASE DGCM-RELATED"/>
    <property type="match status" value="1"/>
</dbReference>
<keyword evidence="4" id="KW-0175">Coiled coil</keyword>
<name>A0A1M5SAX2_9GAMM</name>
<comment type="cofactor">
    <cofactor evidence="1">
        <name>Mg(2+)</name>
        <dbReference type="ChEBI" id="CHEBI:18420"/>
    </cofactor>
</comment>
<accession>A0A1M5SAX2</accession>
<dbReference type="AlphaFoldDB" id="A0A1M5SAX2"/>
<dbReference type="InterPro" id="IPR050469">
    <property type="entry name" value="Diguanylate_Cyclase"/>
</dbReference>
<dbReference type="NCBIfam" id="TIGR00254">
    <property type="entry name" value="GGDEF"/>
    <property type="match status" value="1"/>
</dbReference>
<reference evidence="7" key="1">
    <citation type="submission" date="2016-11" db="EMBL/GenBank/DDBJ databases">
        <authorList>
            <person name="Varghese N."/>
            <person name="Submissions S."/>
        </authorList>
    </citation>
    <scope>NUCLEOTIDE SEQUENCE [LARGE SCALE GENOMIC DNA]</scope>
    <source>
        <strain evidence="7">DSM 16917</strain>
    </source>
</reference>
<dbReference type="InterPro" id="IPR000160">
    <property type="entry name" value="GGDEF_dom"/>
</dbReference>
<dbReference type="Pfam" id="PF20975">
    <property type="entry name" value="DGCcoil"/>
    <property type="match status" value="1"/>
</dbReference>
<evidence type="ECO:0000313" key="7">
    <source>
        <dbReference type="Proteomes" id="UP000184268"/>
    </source>
</evidence>
<dbReference type="STRING" id="299255.SAMN02745129_1935"/>
<evidence type="ECO:0000256" key="1">
    <source>
        <dbReference type="ARBA" id="ARBA00001946"/>
    </source>
</evidence>
<dbReference type="InterPro" id="IPR043128">
    <property type="entry name" value="Rev_trsase/Diguanyl_cyclase"/>
</dbReference>
<keyword evidence="7" id="KW-1185">Reference proteome</keyword>
<dbReference type="PROSITE" id="PS50887">
    <property type="entry name" value="GGDEF"/>
    <property type="match status" value="1"/>
</dbReference>
<proteinExistence type="predicted"/>
<evidence type="ECO:0000313" key="6">
    <source>
        <dbReference type="EMBL" id="SHH35646.1"/>
    </source>
</evidence>
<evidence type="ECO:0000256" key="2">
    <source>
        <dbReference type="ARBA" id="ARBA00012528"/>
    </source>
</evidence>
<dbReference type="FunFam" id="3.30.70.270:FF:000001">
    <property type="entry name" value="Diguanylate cyclase domain protein"/>
    <property type="match status" value="1"/>
</dbReference>
<dbReference type="GO" id="GO:1902201">
    <property type="term" value="P:negative regulation of bacterial-type flagellum-dependent cell motility"/>
    <property type="evidence" value="ECO:0007669"/>
    <property type="project" value="TreeGrafter"/>
</dbReference>
<sequence length="521" mass="59731">MSETSTQPLERSMLEQQLKRAQQAQRKLLELNEVNQRQIRGLVECVHHLSISCKGQNLELDNRLAKLRSRLASEKQVDALLPELAALCRTLQSQAQHSQREVKGSQEAMASLAKRLTQLADLPEGLQRELTFFQQEMKKPVYSIWEHLPQLRRLVGYYEALLSERLASNTPLEVSPKHQQMAHELAQLLSELEFRPENRSTIAAVKAELAGEIGVESLLDAYQQVLDLLTGEIVREKNSSQQFLFAINDALNVVREAVSDNWNLTVRNFGNQRELNRKLSSQCNALGDSVANATELEQLKQHVSKELAQLRGMLEKREQEDQREFMKLKESMEQMRKELSAITNEASSYKEKLVEQQRLNMLDALTQLPNRAALEDRLKREYRNVRRYGSKLWVAVVDIDHFKSINDNFGHTTGDKTLQVIAMALKNALRKEEFVARYGGEEFVLLLPEVDEEHVALILNRTRERIKAIPFKFRNDRLTVTISVGAALVAGNETIQETFERADAALYRAKRQGRDRVEIDN</sequence>
<comment type="catalytic activity">
    <reaction evidence="3">
        <text>2 GTP = 3',3'-c-di-GMP + 2 diphosphate</text>
        <dbReference type="Rhea" id="RHEA:24898"/>
        <dbReference type="ChEBI" id="CHEBI:33019"/>
        <dbReference type="ChEBI" id="CHEBI:37565"/>
        <dbReference type="ChEBI" id="CHEBI:58805"/>
        <dbReference type="EC" id="2.7.7.65"/>
    </reaction>
</comment>
<dbReference type="Proteomes" id="UP000184268">
    <property type="component" value="Unassembled WGS sequence"/>
</dbReference>